<accession>A0A0A9AB85</accession>
<reference evidence="1" key="2">
    <citation type="journal article" date="2015" name="Data Brief">
        <title>Shoot transcriptome of the giant reed, Arundo donax.</title>
        <authorList>
            <person name="Barrero R.A."/>
            <person name="Guerrero F.D."/>
            <person name="Moolhuijzen P."/>
            <person name="Goolsby J.A."/>
            <person name="Tidwell J."/>
            <person name="Bellgard S.E."/>
            <person name="Bellgard M.I."/>
        </authorList>
    </citation>
    <scope>NUCLEOTIDE SEQUENCE</scope>
    <source>
        <tissue evidence="1">Shoot tissue taken approximately 20 cm above the soil surface</tissue>
    </source>
</reference>
<name>A0A0A9AB85_ARUDO</name>
<protein>
    <submittedName>
        <fullName evidence="1">Uncharacterized protein</fullName>
    </submittedName>
</protein>
<dbReference type="AlphaFoldDB" id="A0A0A9AB85"/>
<dbReference type="EMBL" id="GBRH01253573">
    <property type="protein sequence ID" value="JAD44322.1"/>
    <property type="molecule type" value="Transcribed_RNA"/>
</dbReference>
<sequence length="33" mass="3792">MRLLLSLVSWSAPPRKIDAEPSRLRLAACWKLL</sequence>
<organism evidence="1">
    <name type="scientific">Arundo donax</name>
    <name type="common">Giant reed</name>
    <name type="synonym">Donax arundinaceus</name>
    <dbReference type="NCBI Taxonomy" id="35708"/>
    <lineage>
        <taxon>Eukaryota</taxon>
        <taxon>Viridiplantae</taxon>
        <taxon>Streptophyta</taxon>
        <taxon>Embryophyta</taxon>
        <taxon>Tracheophyta</taxon>
        <taxon>Spermatophyta</taxon>
        <taxon>Magnoliopsida</taxon>
        <taxon>Liliopsida</taxon>
        <taxon>Poales</taxon>
        <taxon>Poaceae</taxon>
        <taxon>PACMAD clade</taxon>
        <taxon>Arundinoideae</taxon>
        <taxon>Arundineae</taxon>
        <taxon>Arundo</taxon>
    </lineage>
</organism>
<evidence type="ECO:0000313" key="1">
    <source>
        <dbReference type="EMBL" id="JAD44322.1"/>
    </source>
</evidence>
<reference evidence="1" key="1">
    <citation type="submission" date="2014-09" db="EMBL/GenBank/DDBJ databases">
        <authorList>
            <person name="Magalhaes I.L.F."/>
            <person name="Oliveira U."/>
            <person name="Santos F.R."/>
            <person name="Vidigal T.H.D.A."/>
            <person name="Brescovit A.D."/>
            <person name="Santos A.J."/>
        </authorList>
    </citation>
    <scope>NUCLEOTIDE SEQUENCE</scope>
    <source>
        <tissue evidence="1">Shoot tissue taken approximately 20 cm above the soil surface</tissue>
    </source>
</reference>
<proteinExistence type="predicted"/>